<dbReference type="InterPro" id="IPR000115">
    <property type="entry name" value="PRibGlycinamide_synth"/>
</dbReference>
<dbReference type="PROSITE" id="PS50975">
    <property type="entry name" value="ATP_GRASP"/>
    <property type="match status" value="1"/>
</dbReference>
<evidence type="ECO:0000256" key="8">
    <source>
        <dbReference type="ARBA" id="ARBA00042242"/>
    </source>
</evidence>
<evidence type="ECO:0000256" key="7">
    <source>
        <dbReference type="ARBA" id="ARBA00038345"/>
    </source>
</evidence>
<dbReference type="GO" id="GO:0046872">
    <property type="term" value="F:metal ion binding"/>
    <property type="evidence" value="ECO:0007669"/>
    <property type="project" value="InterPro"/>
</dbReference>
<comment type="pathway">
    <text evidence="1">Purine metabolism; IMP biosynthesis via de novo pathway; N(1)-(5-phospho-D-ribosyl)glycinamide from 5-phospho-alpha-D-ribose 1-diphosphate: step 2/2.</text>
</comment>
<dbReference type="PANTHER" id="PTHR43472:SF1">
    <property type="entry name" value="PHOSPHORIBOSYLAMINE--GLYCINE LIGASE, CHLOROPLASTIC"/>
    <property type="match status" value="1"/>
</dbReference>
<dbReference type="SUPFAM" id="SSF52440">
    <property type="entry name" value="PreATP-grasp domain"/>
    <property type="match status" value="1"/>
</dbReference>
<evidence type="ECO:0000256" key="4">
    <source>
        <dbReference type="ARBA" id="ARBA00022741"/>
    </source>
</evidence>
<evidence type="ECO:0000259" key="10">
    <source>
        <dbReference type="PROSITE" id="PS50975"/>
    </source>
</evidence>
<dbReference type="Pfam" id="PF02844">
    <property type="entry name" value="GARS_N"/>
    <property type="match status" value="1"/>
</dbReference>
<name>A0A6J5ZX62_9ZZZZ</name>
<dbReference type="SUPFAM" id="SSF51246">
    <property type="entry name" value="Rudiment single hybrid motif"/>
    <property type="match status" value="1"/>
</dbReference>
<dbReference type="InterPro" id="IPR016185">
    <property type="entry name" value="PreATP-grasp_dom_sf"/>
</dbReference>
<dbReference type="GO" id="GO:0009113">
    <property type="term" value="P:purine nucleobase biosynthetic process"/>
    <property type="evidence" value="ECO:0007669"/>
    <property type="project" value="InterPro"/>
</dbReference>
<comment type="similarity">
    <text evidence="7">Belongs to the GARS family.</text>
</comment>
<dbReference type="Gene3D" id="3.40.50.20">
    <property type="match status" value="1"/>
</dbReference>
<dbReference type="HAMAP" id="MF_00138">
    <property type="entry name" value="GARS"/>
    <property type="match status" value="1"/>
</dbReference>
<dbReference type="GO" id="GO:0004637">
    <property type="term" value="F:phosphoribosylamine-glycine ligase activity"/>
    <property type="evidence" value="ECO:0007669"/>
    <property type="project" value="UniProtKB-EC"/>
</dbReference>
<dbReference type="SUPFAM" id="SSF56059">
    <property type="entry name" value="Glutathione synthetase ATP-binding domain-like"/>
    <property type="match status" value="1"/>
</dbReference>
<dbReference type="GO" id="GO:0005524">
    <property type="term" value="F:ATP binding"/>
    <property type="evidence" value="ECO:0007669"/>
    <property type="project" value="UniProtKB-KW"/>
</dbReference>
<dbReference type="InterPro" id="IPR013815">
    <property type="entry name" value="ATP_grasp_subdomain_1"/>
</dbReference>
<evidence type="ECO:0000313" key="11">
    <source>
        <dbReference type="EMBL" id="CAB4343973.1"/>
    </source>
</evidence>
<keyword evidence="5" id="KW-0658">Purine biosynthesis</keyword>
<dbReference type="SMART" id="SM01210">
    <property type="entry name" value="GARS_C"/>
    <property type="match status" value="1"/>
</dbReference>
<feature type="domain" description="ATP-grasp" evidence="10">
    <location>
        <begin position="123"/>
        <end position="325"/>
    </location>
</feature>
<dbReference type="EMBL" id="CAESAJ010000179">
    <property type="protein sequence ID" value="CAB4343973.1"/>
    <property type="molecule type" value="Genomic_DNA"/>
</dbReference>
<dbReference type="InterPro" id="IPR020561">
    <property type="entry name" value="PRibGlycinamid_synth_ATP-grasp"/>
</dbReference>
<dbReference type="PROSITE" id="PS00184">
    <property type="entry name" value="GARS"/>
    <property type="match status" value="1"/>
</dbReference>
<dbReference type="PANTHER" id="PTHR43472">
    <property type="entry name" value="PHOSPHORIBOSYLAMINE--GLYCINE LIGASE"/>
    <property type="match status" value="1"/>
</dbReference>
<dbReference type="InterPro" id="IPR011761">
    <property type="entry name" value="ATP-grasp"/>
</dbReference>
<keyword evidence="4" id="KW-0547">Nucleotide-binding</keyword>
<dbReference type="InterPro" id="IPR037123">
    <property type="entry name" value="PRibGlycinamide_synth_C_sf"/>
</dbReference>
<dbReference type="GO" id="GO:0006189">
    <property type="term" value="P:'de novo' IMP biosynthetic process"/>
    <property type="evidence" value="ECO:0007669"/>
    <property type="project" value="UniProtKB-UniPathway"/>
</dbReference>
<dbReference type="Gene3D" id="3.30.1490.20">
    <property type="entry name" value="ATP-grasp fold, A domain"/>
    <property type="match status" value="1"/>
</dbReference>
<dbReference type="InterPro" id="IPR011054">
    <property type="entry name" value="Rudment_hybrid_motif"/>
</dbReference>
<evidence type="ECO:0000256" key="6">
    <source>
        <dbReference type="ARBA" id="ARBA00022840"/>
    </source>
</evidence>
<evidence type="ECO:0000256" key="2">
    <source>
        <dbReference type="ARBA" id="ARBA00013255"/>
    </source>
</evidence>
<sequence>MHDTTELSICDSQYTKNVKILVLGSGGREHAIVSTLLKDDGVSVWCAPGNAGIAMETQILPLDPTNSDEVLALAVDLDVDLVVIGPEAPLVSGVADHLREHRIAVFGPSQAAAQIEGSKTFAKNIMQAAHIPTARSYTCSTLAEVTDALKDFGPPYVVKDDGLAAGKGVVVTDDLSDALEHASECFAAKSEGLVVVEEFLDGPEVSLFGITDGITVVALSPAQDFKRIHDGDQGPNTGGMGAYSPLPWAPLDLVEQATKVVLQPAVDQMAKQGTPFIGLLYAGLALTSRGMKVIEFNARFGDPETQVVLSRLITPLSTLLYAAATQCLDSHPALEWSPQCAVTVVIAAGNYPGTPKVGAEISGLESSSLAKIFHSGTSRNAQGHVCVSGGRVLCVTALGADLTQARRSAYEAIEGIAFEGQQFRSDIALRAAQGEIKIL</sequence>
<evidence type="ECO:0000256" key="3">
    <source>
        <dbReference type="ARBA" id="ARBA00022598"/>
    </source>
</evidence>
<accession>A0A6J5ZX62</accession>
<organism evidence="11">
    <name type="scientific">freshwater metagenome</name>
    <dbReference type="NCBI Taxonomy" id="449393"/>
    <lineage>
        <taxon>unclassified sequences</taxon>
        <taxon>metagenomes</taxon>
        <taxon>ecological metagenomes</taxon>
    </lineage>
</organism>
<dbReference type="NCBIfam" id="TIGR00877">
    <property type="entry name" value="purD"/>
    <property type="match status" value="1"/>
</dbReference>
<dbReference type="UniPathway" id="UPA00074">
    <property type="reaction ID" value="UER00125"/>
</dbReference>
<dbReference type="Gene3D" id="3.30.470.20">
    <property type="entry name" value="ATP-grasp fold, B domain"/>
    <property type="match status" value="1"/>
</dbReference>
<evidence type="ECO:0000256" key="9">
    <source>
        <dbReference type="ARBA" id="ARBA00042864"/>
    </source>
</evidence>
<gene>
    <name evidence="11" type="ORF">UFOPK3770_01238</name>
</gene>
<keyword evidence="3" id="KW-0436">Ligase</keyword>
<dbReference type="AlphaFoldDB" id="A0A6J5ZX62"/>
<keyword evidence="6" id="KW-0067">ATP-binding</keyword>
<dbReference type="InterPro" id="IPR020560">
    <property type="entry name" value="PRibGlycinamide_synth_C-dom"/>
</dbReference>
<dbReference type="Pfam" id="PF02843">
    <property type="entry name" value="GARS_C"/>
    <property type="match status" value="1"/>
</dbReference>
<dbReference type="InterPro" id="IPR020559">
    <property type="entry name" value="PRibGlycinamide_synth_CS"/>
</dbReference>
<reference evidence="11" key="1">
    <citation type="submission" date="2020-05" db="EMBL/GenBank/DDBJ databases">
        <authorList>
            <person name="Chiriac C."/>
            <person name="Salcher M."/>
            <person name="Ghai R."/>
            <person name="Kavagutti S V."/>
        </authorList>
    </citation>
    <scope>NUCLEOTIDE SEQUENCE</scope>
</reference>
<dbReference type="Pfam" id="PF01071">
    <property type="entry name" value="GARS_A"/>
    <property type="match status" value="1"/>
</dbReference>
<dbReference type="EC" id="6.3.4.13" evidence="2"/>
<protein>
    <recommendedName>
        <fullName evidence="2">phosphoribosylamine--glycine ligase</fullName>
        <ecNumber evidence="2">6.3.4.13</ecNumber>
    </recommendedName>
    <alternativeName>
        <fullName evidence="8">Glycinamide ribonucleotide synthetase</fullName>
    </alternativeName>
    <alternativeName>
        <fullName evidence="9">Phosphoribosylglycinamide synthetase</fullName>
    </alternativeName>
</protein>
<dbReference type="Gene3D" id="3.90.600.10">
    <property type="entry name" value="Phosphoribosylglycinamide synthetase, C-terminal domain"/>
    <property type="match status" value="1"/>
</dbReference>
<evidence type="ECO:0000256" key="1">
    <source>
        <dbReference type="ARBA" id="ARBA00005174"/>
    </source>
</evidence>
<proteinExistence type="inferred from homology"/>
<evidence type="ECO:0000256" key="5">
    <source>
        <dbReference type="ARBA" id="ARBA00022755"/>
    </source>
</evidence>
<dbReference type="SMART" id="SM01209">
    <property type="entry name" value="GARS_A"/>
    <property type="match status" value="1"/>
</dbReference>
<dbReference type="InterPro" id="IPR020562">
    <property type="entry name" value="PRibGlycinamide_synth_N"/>
</dbReference>